<dbReference type="InterPro" id="IPR001214">
    <property type="entry name" value="SET_dom"/>
</dbReference>
<evidence type="ECO:0000313" key="3">
    <source>
        <dbReference type="EMBL" id="SIR86588.1"/>
    </source>
</evidence>
<keyword evidence="5" id="KW-1185">Reference proteome</keyword>
<gene>
    <name evidence="4" type="ORF">NCTC11401_03187</name>
    <name evidence="3" type="ORF">SAMN05421777_13213</name>
</gene>
<dbReference type="Proteomes" id="UP000254374">
    <property type="component" value="Unassembled WGS sequence"/>
</dbReference>
<proteinExistence type="predicted"/>
<reference evidence="3 5" key="1">
    <citation type="submission" date="2017-01" db="EMBL/GenBank/DDBJ databases">
        <authorList>
            <person name="Varghese N."/>
            <person name="Submissions S."/>
        </authorList>
    </citation>
    <scope>NUCLEOTIDE SEQUENCE [LARGE SCALE GENOMIC DNA]</scope>
    <source>
        <strain evidence="3 5">ATCC 33342</strain>
    </source>
</reference>
<dbReference type="RefSeq" id="WP_058467631.1">
    <property type="nucleotide sequence ID" value="NZ_CAAAIX010000032.1"/>
</dbReference>
<dbReference type="PROSITE" id="PS50280">
    <property type="entry name" value="SET"/>
    <property type="match status" value="1"/>
</dbReference>
<feature type="compositionally biased region" description="Basic and acidic residues" evidence="1">
    <location>
        <begin position="524"/>
        <end position="538"/>
    </location>
</feature>
<evidence type="ECO:0000313" key="5">
    <source>
        <dbReference type="Proteomes" id="UP000186808"/>
    </source>
</evidence>
<feature type="compositionally biased region" description="Basic and acidic residues" evidence="1">
    <location>
        <begin position="561"/>
        <end position="583"/>
    </location>
</feature>
<dbReference type="Gene3D" id="2.170.270.10">
    <property type="entry name" value="SET domain"/>
    <property type="match status" value="2"/>
</dbReference>
<organism evidence="4 6">
    <name type="scientific">Fluoribacter gormanii</name>
    <dbReference type="NCBI Taxonomy" id="464"/>
    <lineage>
        <taxon>Bacteria</taxon>
        <taxon>Pseudomonadati</taxon>
        <taxon>Pseudomonadota</taxon>
        <taxon>Gammaproteobacteria</taxon>
        <taxon>Legionellales</taxon>
        <taxon>Legionellaceae</taxon>
        <taxon>Fluoribacter</taxon>
    </lineage>
</organism>
<dbReference type="SUPFAM" id="SSF82199">
    <property type="entry name" value="SET domain"/>
    <property type="match status" value="1"/>
</dbReference>
<dbReference type="InterPro" id="IPR046341">
    <property type="entry name" value="SET_dom_sf"/>
</dbReference>
<dbReference type="STRING" id="464.Lgor_1124"/>
<dbReference type="Proteomes" id="UP000186808">
    <property type="component" value="Unassembled WGS sequence"/>
</dbReference>
<evidence type="ECO:0000256" key="1">
    <source>
        <dbReference type="SAM" id="MobiDB-lite"/>
    </source>
</evidence>
<dbReference type="SMART" id="SM00317">
    <property type="entry name" value="SET"/>
    <property type="match status" value="1"/>
</dbReference>
<reference evidence="4 6" key="2">
    <citation type="submission" date="2018-06" db="EMBL/GenBank/DDBJ databases">
        <authorList>
            <consortium name="Pathogen Informatics"/>
            <person name="Doyle S."/>
        </authorList>
    </citation>
    <scope>NUCLEOTIDE SEQUENCE [LARGE SCALE GENOMIC DNA]</scope>
    <source>
        <strain evidence="4 6">NCTC11401</strain>
    </source>
</reference>
<dbReference type="EMBL" id="FTNL01000032">
    <property type="protein sequence ID" value="SIR86588.1"/>
    <property type="molecule type" value="Genomic_DNA"/>
</dbReference>
<accession>A0A377GNZ5</accession>
<evidence type="ECO:0000313" key="6">
    <source>
        <dbReference type="Proteomes" id="UP000254374"/>
    </source>
</evidence>
<sequence length="583" mass="67578">MKKHIIFLETSAREQAKEEMLREELIFFPDEEDSRLRLCDYVKNNCSQPDFNYQCTDYDEDVIIAANPNIGPRQLGVYAAKSFRAGEIVGEIKGTDLFGIRPNAEIERIVDEYQEDTSYVWKLNLDAKDKYAVVIDLLKAGSSTRWVNHAKKPNLEVKVICKQRKDEYGTVLFDYHAYYVAVKNIAFADELTISYGDDYFSVERPQVVCQPQTLVEILHDLAKTQAVEESKISNRNEIKKFFTLLREAMLSKNEQKKQIYLDKNLDPKIYDLSNVEEVMRFQKEQKIELKRNSPYHLFIAPTVRGTGEYRYSLFSGQKIPAKKTLCTLVGQKMEGVPEKNNAMLLWAGQHNIDTNYLVQSGEGGYLYTKDKASEAYCIEGAKHRSEMNVRFDFATNSYITTRHIQPGEEILAYYEDYDYRASPTTLAKVFTDFNESQYYYQATWSNDKVVMEYVIPKTPGYNLDEVDESSYPEFSEQEDTKEWSSVADYDENERILTPGHDLEDHEGITTTGYSFDAVGSDFSRGSEEELPMDKESSHEKRKTWSPSFQFSENIAHKKRKTTEMERNEPKKGETLFETDVRLQ</sequence>
<dbReference type="Pfam" id="PF00856">
    <property type="entry name" value="SET"/>
    <property type="match status" value="1"/>
</dbReference>
<feature type="domain" description="SET" evidence="2">
    <location>
        <begin position="60"/>
        <end position="196"/>
    </location>
</feature>
<name>A0A377GNZ5_9GAMM</name>
<dbReference type="EMBL" id="UGGV01000001">
    <property type="protein sequence ID" value="STO26333.1"/>
    <property type="molecule type" value="Genomic_DNA"/>
</dbReference>
<feature type="region of interest" description="Disordered" evidence="1">
    <location>
        <begin position="519"/>
        <end position="583"/>
    </location>
</feature>
<evidence type="ECO:0000313" key="4">
    <source>
        <dbReference type="EMBL" id="STO26333.1"/>
    </source>
</evidence>
<dbReference type="AlphaFoldDB" id="A0A377GNZ5"/>
<evidence type="ECO:0000259" key="2">
    <source>
        <dbReference type="PROSITE" id="PS50280"/>
    </source>
</evidence>
<dbReference type="OrthoDB" id="9790349at2"/>
<protein>
    <submittedName>
        <fullName evidence="3 4">SET domain</fullName>
    </submittedName>
</protein>